<dbReference type="InterPro" id="IPR029056">
    <property type="entry name" value="Ribokinase-like"/>
</dbReference>
<evidence type="ECO:0000313" key="4">
    <source>
        <dbReference type="EMBL" id="AVR47119.1"/>
    </source>
</evidence>
<feature type="domain" description="Carbohydrate kinase PfkB" evidence="3">
    <location>
        <begin position="4"/>
        <end position="295"/>
    </location>
</feature>
<dbReference type="EMBL" id="CP028136">
    <property type="protein sequence ID" value="AVR47119.1"/>
    <property type="molecule type" value="Genomic_DNA"/>
</dbReference>
<dbReference type="SUPFAM" id="SSF53613">
    <property type="entry name" value="Ribokinase-like"/>
    <property type="match status" value="1"/>
</dbReference>
<organism evidence="4 5">
    <name type="scientific">Christiangramia fulva</name>
    <dbReference type="NCBI Taxonomy" id="2126553"/>
    <lineage>
        <taxon>Bacteria</taxon>
        <taxon>Pseudomonadati</taxon>
        <taxon>Bacteroidota</taxon>
        <taxon>Flavobacteriia</taxon>
        <taxon>Flavobacteriales</taxon>
        <taxon>Flavobacteriaceae</taxon>
        <taxon>Christiangramia</taxon>
    </lineage>
</organism>
<dbReference type="Gene3D" id="3.40.1190.20">
    <property type="match status" value="1"/>
</dbReference>
<proteinExistence type="predicted"/>
<dbReference type="Pfam" id="PF00294">
    <property type="entry name" value="PfkB"/>
    <property type="match status" value="1"/>
</dbReference>
<keyword evidence="5" id="KW-1185">Reference proteome</keyword>
<dbReference type="RefSeq" id="WP_107013888.1">
    <property type="nucleotide sequence ID" value="NZ_CP028136.1"/>
</dbReference>
<protein>
    <submittedName>
        <fullName evidence="4">Carbohydrate kinase family protein</fullName>
    </submittedName>
</protein>
<evidence type="ECO:0000313" key="5">
    <source>
        <dbReference type="Proteomes" id="UP000241507"/>
    </source>
</evidence>
<sequence>MSAKKILVIGELNVDILLNHILGFPEVGKEILASNMSTVLGSSSAIFASNLASLGAKVSFCGTIGQDAYADIVLASLRKSQVATQFIHTVSEENTGATIILNYNQDRANITYCGAMDSLTSDLIPWQKISEFDHIHISNFFIQKGIRDDIIEIFKRIKGYGVTTSLDMQWDVEEKWDFDYKRGLQFIDIFLPNEAEILKLTKSKTLQQAIGKIQPYDGYLVIKQGIKGSRGIHKNEEVVCPAYHLKPFVDAIGAGDSFNAGFILKFLEEASLEECLDMGNKIGAISTTATGGTKAFENKKSIEKRLSQLH</sequence>
<dbReference type="AlphaFoldDB" id="A0A2R3ZA23"/>
<keyword evidence="1" id="KW-0808">Transferase</keyword>
<dbReference type="InterPro" id="IPR011611">
    <property type="entry name" value="PfkB_dom"/>
</dbReference>
<dbReference type="PANTHER" id="PTHR10584">
    <property type="entry name" value="SUGAR KINASE"/>
    <property type="match status" value="1"/>
</dbReference>
<accession>A0A2R3ZA23</accession>
<keyword evidence="2 4" id="KW-0418">Kinase</keyword>
<dbReference type="OrthoDB" id="9813569at2"/>
<gene>
    <name evidence="4" type="ORF">C7S20_18720</name>
</gene>
<evidence type="ECO:0000256" key="2">
    <source>
        <dbReference type="ARBA" id="ARBA00022777"/>
    </source>
</evidence>
<evidence type="ECO:0000259" key="3">
    <source>
        <dbReference type="Pfam" id="PF00294"/>
    </source>
</evidence>
<name>A0A2R3ZA23_9FLAO</name>
<dbReference type="Proteomes" id="UP000241507">
    <property type="component" value="Chromosome"/>
</dbReference>
<dbReference type="KEGG" id="grs:C7S20_18720"/>
<evidence type="ECO:0000256" key="1">
    <source>
        <dbReference type="ARBA" id="ARBA00022679"/>
    </source>
</evidence>
<reference evidence="5" key="1">
    <citation type="submission" date="2018-03" db="EMBL/GenBank/DDBJ databases">
        <title>Gramella fulva sp. nov., isolated from a dry surface of tidal flat.</title>
        <authorList>
            <person name="Hwang S.H."/>
            <person name="Hwang W.M."/>
            <person name="Kang K."/>
            <person name="Ahn T.-Y."/>
        </authorList>
    </citation>
    <scope>NUCLEOTIDE SEQUENCE [LARGE SCALE GENOMIC DNA]</scope>
    <source>
        <strain evidence="5">SH35</strain>
    </source>
</reference>
<dbReference type="GO" id="GO:0016301">
    <property type="term" value="F:kinase activity"/>
    <property type="evidence" value="ECO:0007669"/>
    <property type="project" value="UniProtKB-KW"/>
</dbReference>
<dbReference type="CDD" id="cd01166">
    <property type="entry name" value="KdgK"/>
    <property type="match status" value="1"/>
</dbReference>
<dbReference type="PANTHER" id="PTHR10584:SF166">
    <property type="entry name" value="RIBOKINASE"/>
    <property type="match status" value="1"/>
</dbReference>